<evidence type="ECO:0000313" key="2">
    <source>
        <dbReference type="EMBL" id="KAF4304371.1"/>
    </source>
</evidence>
<name>A0A8H4IN88_9PEZI</name>
<organism evidence="2 3">
    <name type="scientific">Botryosphaeria dothidea</name>
    <dbReference type="NCBI Taxonomy" id="55169"/>
    <lineage>
        <taxon>Eukaryota</taxon>
        <taxon>Fungi</taxon>
        <taxon>Dikarya</taxon>
        <taxon>Ascomycota</taxon>
        <taxon>Pezizomycotina</taxon>
        <taxon>Dothideomycetes</taxon>
        <taxon>Dothideomycetes incertae sedis</taxon>
        <taxon>Botryosphaeriales</taxon>
        <taxon>Botryosphaeriaceae</taxon>
        <taxon>Botryosphaeria</taxon>
    </lineage>
</organism>
<dbReference type="CDD" id="cd09917">
    <property type="entry name" value="F-box_SF"/>
    <property type="match status" value="1"/>
</dbReference>
<comment type="caution">
    <text evidence="2">The sequence shown here is derived from an EMBL/GenBank/DDBJ whole genome shotgun (WGS) entry which is preliminary data.</text>
</comment>
<dbReference type="AlphaFoldDB" id="A0A8H4IN88"/>
<evidence type="ECO:0000259" key="1">
    <source>
        <dbReference type="PROSITE" id="PS50181"/>
    </source>
</evidence>
<dbReference type="InterPro" id="IPR036047">
    <property type="entry name" value="F-box-like_dom_sf"/>
</dbReference>
<feature type="domain" description="F-box" evidence="1">
    <location>
        <begin position="4"/>
        <end position="39"/>
    </location>
</feature>
<dbReference type="Pfam" id="PF12937">
    <property type="entry name" value="F-box-like"/>
    <property type="match status" value="1"/>
</dbReference>
<dbReference type="SUPFAM" id="SSF81383">
    <property type="entry name" value="F-box domain"/>
    <property type="match status" value="1"/>
</dbReference>
<reference evidence="2" key="1">
    <citation type="submission" date="2020-04" db="EMBL/GenBank/DDBJ databases">
        <title>Genome Assembly and Annotation of Botryosphaeria dothidea sdau 11-99, a Latent Pathogen of Apple Fruit Ring Rot in China.</title>
        <authorList>
            <person name="Yu C."/>
            <person name="Diao Y."/>
            <person name="Lu Q."/>
            <person name="Zhao J."/>
            <person name="Cui S."/>
            <person name="Peng C."/>
            <person name="He B."/>
            <person name="Liu H."/>
        </authorList>
    </citation>
    <scope>NUCLEOTIDE SEQUENCE [LARGE SCALE GENOMIC DNA]</scope>
    <source>
        <strain evidence="2">Sdau11-99</strain>
    </source>
</reference>
<evidence type="ECO:0000313" key="3">
    <source>
        <dbReference type="Proteomes" id="UP000572817"/>
    </source>
</evidence>
<keyword evidence="3" id="KW-1185">Reference proteome</keyword>
<dbReference type="OrthoDB" id="4191831at2759"/>
<dbReference type="InterPro" id="IPR001810">
    <property type="entry name" value="F-box_dom"/>
</dbReference>
<sequence length="517" mass="56739">MTRRTQLTSLPSELLELIFMNLPTPSMLSVALTCHTLYSAAVFCLESTIVIHPAIGSESKSYSPDPYTLALRLISDPTFGTRVRHLTFSNISPDNTTALSPRRGLPILATRNNATFPRKANSIASHTIRAHVGSPRLHPHHSKCHRLNWSQSLRSGVAQYHVAALLSLTPDLRTLDLTWAGLGKWAPFAGPGWLRTALPRLELLVLRACGKRGCNGSRGWFDGEEWRFPEWAVRGALAAGHPALRSVVLRDGRAAELQHLEDAAWDAVAAASPAEVREAARALGDGEGWKGWMAGGDVAHNPAVVQSVGRVLGERPATPLRALELRKCAMMPAQLAEVLVLTERGCPGLAELVVDLVHPVTRDSYTRQKTIIRLDELGDALRRLLRDSSGCEEWGKPMTNKTLSTMRMTLDFVTPKGDIARAKGGEVGTNGVKWGISGRIGSLRGFEALEWLEVSWVTLVGLSSGSLQRENPEYETCMVSGGYLGSVFPQGLRWLTISDEMANWQTWEWSPEEVLEM</sequence>
<dbReference type="Proteomes" id="UP000572817">
    <property type="component" value="Unassembled WGS sequence"/>
</dbReference>
<dbReference type="EMBL" id="WWBZ02000051">
    <property type="protein sequence ID" value="KAF4304371.1"/>
    <property type="molecule type" value="Genomic_DNA"/>
</dbReference>
<gene>
    <name evidence="2" type="ORF">GTA08_BOTSDO08057</name>
</gene>
<accession>A0A8H4IN88</accession>
<dbReference type="PROSITE" id="PS50181">
    <property type="entry name" value="FBOX"/>
    <property type="match status" value="1"/>
</dbReference>
<proteinExistence type="predicted"/>
<protein>
    <recommendedName>
        <fullName evidence="1">F-box domain-containing protein</fullName>
    </recommendedName>
</protein>